<dbReference type="Gene3D" id="1.10.1740.10">
    <property type="match status" value="1"/>
</dbReference>
<dbReference type="SUPFAM" id="SSF88659">
    <property type="entry name" value="Sigma3 and sigma4 domains of RNA polymerase sigma factors"/>
    <property type="match status" value="1"/>
</dbReference>
<feature type="domain" description="RNA polymerase sigma factor 70 region 4 type 2" evidence="6">
    <location>
        <begin position="122"/>
        <end position="170"/>
    </location>
</feature>
<dbReference type="PANTHER" id="PTHR43133:SF46">
    <property type="entry name" value="RNA POLYMERASE SIGMA-70 FACTOR ECF SUBFAMILY"/>
    <property type="match status" value="1"/>
</dbReference>
<gene>
    <name evidence="7" type="ORF">HMPREF1536_03046</name>
</gene>
<dbReference type="PATRIC" id="fig|1203610.3.peg.3112"/>
<keyword evidence="3" id="KW-0731">Sigma factor</keyword>
<comment type="similarity">
    <text evidence="1">Belongs to the sigma-70 factor family. ECF subfamily.</text>
</comment>
<dbReference type="Pfam" id="PF04542">
    <property type="entry name" value="Sigma70_r2"/>
    <property type="match status" value="1"/>
</dbReference>
<sequence length="185" mass="21838">MELPEEQHILKEIAKGDIKAFEQLFFCYQPRLVYFLVGLTHDKEVSRDIAQDLFLTLWKDRVKLKDVRSFSSYLFQMARFTVYDYFDRLAVSEKYTNEFLLEASVSQSEEEALFARELQSIISRTVEQMSPQRKLIYQMSREQGLSNDEIATRLNISKRTVENHLTAALAILRKVLYLFFLVCIE</sequence>
<dbReference type="InterPro" id="IPR039425">
    <property type="entry name" value="RNA_pol_sigma-70-like"/>
</dbReference>
<organism evidence="7 8">
    <name type="scientific">Parabacteroides gordonii MS-1 = DSM 23371</name>
    <dbReference type="NCBI Taxonomy" id="1203610"/>
    <lineage>
        <taxon>Bacteria</taxon>
        <taxon>Pseudomonadati</taxon>
        <taxon>Bacteroidota</taxon>
        <taxon>Bacteroidia</taxon>
        <taxon>Bacteroidales</taxon>
        <taxon>Tannerellaceae</taxon>
        <taxon>Parabacteroides</taxon>
    </lineage>
</organism>
<dbReference type="PANTHER" id="PTHR43133">
    <property type="entry name" value="RNA POLYMERASE ECF-TYPE SIGMA FACTO"/>
    <property type="match status" value="1"/>
</dbReference>
<keyword evidence="2" id="KW-0805">Transcription regulation</keyword>
<protein>
    <submittedName>
        <fullName evidence="7">RNA polymerase sigma-70 factor</fullName>
    </submittedName>
</protein>
<dbReference type="NCBIfam" id="TIGR02937">
    <property type="entry name" value="sigma70-ECF"/>
    <property type="match status" value="1"/>
</dbReference>
<evidence type="ECO:0000256" key="2">
    <source>
        <dbReference type="ARBA" id="ARBA00023015"/>
    </source>
</evidence>
<dbReference type="GO" id="GO:0016987">
    <property type="term" value="F:sigma factor activity"/>
    <property type="evidence" value="ECO:0007669"/>
    <property type="project" value="UniProtKB-KW"/>
</dbReference>
<dbReference type="InterPro" id="IPR013249">
    <property type="entry name" value="RNA_pol_sigma70_r4_t2"/>
</dbReference>
<evidence type="ECO:0000313" key="7">
    <source>
        <dbReference type="EMBL" id="KKB55575.1"/>
    </source>
</evidence>
<dbReference type="Pfam" id="PF08281">
    <property type="entry name" value="Sigma70_r4_2"/>
    <property type="match status" value="1"/>
</dbReference>
<dbReference type="InterPro" id="IPR007627">
    <property type="entry name" value="RNA_pol_sigma70_r2"/>
</dbReference>
<name>A0A0F5JDK6_9BACT</name>
<keyword evidence="4" id="KW-0804">Transcription</keyword>
<evidence type="ECO:0000259" key="6">
    <source>
        <dbReference type="Pfam" id="PF08281"/>
    </source>
</evidence>
<dbReference type="RefSeq" id="WP_028728711.1">
    <property type="nucleotide sequence ID" value="NZ_AUAE01000036.1"/>
</dbReference>
<dbReference type="Proteomes" id="UP000033035">
    <property type="component" value="Unassembled WGS sequence"/>
</dbReference>
<dbReference type="STRING" id="1203610.HMPREF1536_03046"/>
<reference evidence="7 8" key="1">
    <citation type="submission" date="2013-04" db="EMBL/GenBank/DDBJ databases">
        <title>The Genome Sequence of Parabacteroides gordonii DSM 23371.</title>
        <authorList>
            <consortium name="The Broad Institute Genomics Platform"/>
            <person name="Earl A."/>
            <person name="Ward D."/>
            <person name="Feldgarden M."/>
            <person name="Gevers D."/>
            <person name="Martens E."/>
            <person name="Sakamoto M."/>
            <person name="Benno Y."/>
            <person name="Suzuki N."/>
            <person name="Matsunaga N."/>
            <person name="Koshihara K."/>
            <person name="Seki M."/>
            <person name="Komiya H."/>
            <person name="Walker B."/>
            <person name="Young S."/>
            <person name="Zeng Q."/>
            <person name="Gargeya S."/>
            <person name="Fitzgerald M."/>
            <person name="Haas B."/>
            <person name="Abouelleil A."/>
            <person name="Allen A.W."/>
            <person name="Alvarado L."/>
            <person name="Arachchi H.M."/>
            <person name="Berlin A.M."/>
            <person name="Chapman S.B."/>
            <person name="Gainer-Dewar J."/>
            <person name="Goldberg J."/>
            <person name="Griggs A."/>
            <person name="Gujja S."/>
            <person name="Hansen M."/>
            <person name="Howarth C."/>
            <person name="Imamovic A."/>
            <person name="Ireland A."/>
            <person name="Larimer J."/>
            <person name="McCowan C."/>
            <person name="Murphy C."/>
            <person name="Pearson M."/>
            <person name="Poon T.W."/>
            <person name="Priest M."/>
            <person name="Roberts A."/>
            <person name="Saif S."/>
            <person name="Shea T."/>
            <person name="Sisk P."/>
            <person name="Sykes S."/>
            <person name="Wortman J."/>
            <person name="Nusbaum C."/>
            <person name="Birren B."/>
        </authorList>
    </citation>
    <scope>NUCLEOTIDE SEQUENCE [LARGE SCALE GENOMIC DNA]</scope>
    <source>
        <strain evidence="7 8">MS-1</strain>
    </source>
</reference>
<evidence type="ECO:0000256" key="3">
    <source>
        <dbReference type="ARBA" id="ARBA00023082"/>
    </source>
</evidence>
<keyword evidence="8" id="KW-1185">Reference proteome</keyword>
<dbReference type="InterPro" id="IPR013324">
    <property type="entry name" value="RNA_pol_sigma_r3/r4-like"/>
</dbReference>
<dbReference type="EMBL" id="AQHW01000015">
    <property type="protein sequence ID" value="KKB55575.1"/>
    <property type="molecule type" value="Genomic_DNA"/>
</dbReference>
<dbReference type="GO" id="GO:0003677">
    <property type="term" value="F:DNA binding"/>
    <property type="evidence" value="ECO:0007669"/>
    <property type="project" value="InterPro"/>
</dbReference>
<dbReference type="InterPro" id="IPR014284">
    <property type="entry name" value="RNA_pol_sigma-70_dom"/>
</dbReference>
<accession>A0A0F5JDK6</accession>
<evidence type="ECO:0000313" key="8">
    <source>
        <dbReference type="Proteomes" id="UP000033035"/>
    </source>
</evidence>
<dbReference type="Gene3D" id="1.10.10.10">
    <property type="entry name" value="Winged helix-like DNA-binding domain superfamily/Winged helix DNA-binding domain"/>
    <property type="match status" value="1"/>
</dbReference>
<proteinExistence type="inferred from homology"/>
<dbReference type="GO" id="GO:0006352">
    <property type="term" value="P:DNA-templated transcription initiation"/>
    <property type="evidence" value="ECO:0007669"/>
    <property type="project" value="InterPro"/>
</dbReference>
<dbReference type="InterPro" id="IPR013325">
    <property type="entry name" value="RNA_pol_sigma_r2"/>
</dbReference>
<dbReference type="SUPFAM" id="SSF88946">
    <property type="entry name" value="Sigma2 domain of RNA polymerase sigma factors"/>
    <property type="match status" value="1"/>
</dbReference>
<dbReference type="InterPro" id="IPR036388">
    <property type="entry name" value="WH-like_DNA-bd_sf"/>
</dbReference>
<feature type="domain" description="RNA polymerase sigma-70 region 2" evidence="5">
    <location>
        <begin position="27"/>
        <end position="88"/>
    </location>
</feature>
<dbReference type="AlphaFoldDB" id="A0A0F5JDK6"/>
<dbReference type="InterPro" id="IPR014327">
    <property type="entry name" value="RNA_pol_sigma70_bacteroid"/>
</dbReference>
<evidence type="ECO:0000256" key="4">
    <source>
        <dbReference type="ARBA" id="ARBA00023163"/>
    </source>
</evidence>
<comment type="caution">
    <text evidence="7">The sequence shown here is derived from an EMBL/GenBank/DDBJ whole genome shotgun (WGS) entry which is preliminary data.</text>
</comment>
<evidence type="ECO:0000259" key="5">
    <source>
        <dbReference type="Pfam" id="PF04542"/>
    </source>
</evidence>
<dbReference type="HOGENOM" id="CLU_047691_4_1_10"/>
<evidence type="ECO:0000256" key="1">
    <source>
        <dbReference type="ARBA" id="ARBA00010641"/>
    </source>
</evidence>
<dbReference type="NCBIfam" id="TIGR02985">
    <property type="entry name" value="Sig70_bacteroi1"/>
    <property type="match status" value="1"/>
</dbReference>